<gene>
    <name evidence="2" type="ORF">POM88_013203</name>
</gene>
<reference evidence="2" key="2">
    <citation type="submission" date="2023-05" db="EMBL/GenBank/DDBJ databases">
        <authorList>
            <person name="Schelkunov M.I."/>
        </authorList>
    </citation>
    <scope>NUCLEOTIDE SEQUENCE</scope>
    <source>
        <strain evidence="2">Hsosn_3</strain>
        <tissue evidence="2">Leaf</tissue>
    </source>
</reference>
<reference evidence="2" key="1">
    <citation type="submission" date="2023-02" db="EMBL/GenBank/DDBJ databases">
        <title>Genome of toxic invasive species Heracleum sosnowskyi carries increased number of genes despite the absence of recent whole-genome duplications.</title>
        <authorList>
            <person name="Schelkunov M."/>
            <person name="Shtratnikova V."/>
            <person name="Makarenko M."/>
            <person name="Klepikova A."/>
            <person name="Omelchenko D."/>
            <person name="Novikova G."/>
            <person name="Obukhova E."/>
            <person name="Bogdanov V."/>
            <person name="Penin A."/>
            <person name="Logacheva M."/>
        </authorList>
    </citation>
    <scope>NUCLEOTIDE SEQUENCE</scope>
    <source>
        <strain evidence="2">Hsosn_3</strain>
        <tissue evidence="2">Leaf</tissue>
    </source>
</reference>
<proteinExistence type="predicted"/>
<protein>
    <submittedName>
        <fullName evidence="2">Nucleolar protein dao-5-like</fullName>
    </submittedName>
</protein>
<evidence type="ECO:0000313" key="2">
    <source>
        <dbReference type="EMBL" id="KAK1394147.1"/>
    </source>
</evidence>
<dbReference type="AlphaFoldDB" id="A0AAD8IXX9"/>
<comment type="caution">
    <text evidence="2">The sequence shown here is derived from an EMBL/GenBank/DDBJ whole genome shotgun (WGS) entry which is preliminary data.</text>
</comment>
<feature type="region of interest" description="Disordered" evidence="1">
    <location>
        <begin position="234"/>
        <end position="261"/>
    </location>
</feature>
<dbReference type="Proteomes" id="UP001237642">
    <property type="component" value="Unassembled WGS sequence"/>
</dbReference>
<name>A0AAD8IXX9_9APIA</name>
<dbReference type="PANTHER" id="PTHR34468">
    <property type="entry name" value="MICROTUBULE-ASSOCIATED FUTSCH-LIKE PROTEIN"/>
    <property type="match status" value="1"/>
</dbReference>
<evidence type="ECO:0000256" key="1">
    <source>
        <dbReference type="SAM" id="MobiDB-lite"/>
    </source>
</evidence>
<dbReference type="PANTHER" id="PTHR34468:SF3">
    <property type="entry name" value="OS03G0288900 PROTEIN"/>
    <property type="match status" value="1"/>
</dbReference>
<accession>A0AAD8IXX9</accession>
<feature type="compositionally biased region" description="Polar residues" evidence="1">
    <location>
        <begin position="26"/>
        <end position="39"/>
    </location>
</feature>
<keyword evidence="3" id="KW-1185">Reference proteome</keyword>
<organism evidence="2 3">
    <name type="scientific">Heracleum sosnowskyi</name>
    <dbReference type="NCBI Taxonomy" id="360622"/>
    <lineage>
        <taxon>Eukaryota</taxon>
        <taxon>Viridiplantae</taxon>
        <taxon>Streptophyta</taxon>
        <taxon>Embryophyta</taxon>
        <taxon>Tracheophyta</taxon>
        <taxon>Spermatophyta</taxon>
        <taxon>Magnoliopsida</taxon>
        <taxon>eudicotyledons</taxon>
        <taxon>Gunneridae</taxon>
        <taxon>Pentapetalae</taxon>
        <taxon>asterids</taxon>
        <taxon>campanulids</taxon>
        <taxon>Apiales</taxon>
        <taxon>Apiaceae</taxon>
        <taxon>Apioideae</taxon>
        <taxon>apioid superclade</taxon>
        <taxon>Tordylieae</taxon>
        <taxon>Tordyliinae</taxon>
        <taxon>Heracleum</taxon>
    </lineage>
</organism>
<dbReference type="EMBL" id="JAUIZM010000003">
    <property type="protein sequence ID" value="KAK1394147.1"/>
    <property type="molecule type" value="Genomic_DNA"/>
</dbReference>
<feature type="compositionally biased region" description="Polar residues" evidence="1">
    <location>
        <begin position="251"/>
        <end position="261"/>
    </location>
</feature>
<feature type="compositionally biased region" description="Basic and acidic residues" evidence="1">
    <location>
        <begin position="96"/>
        <end position="106"/>
    </location>
</feature>
<feature type="compositionally biased region" description="Polar residues" evidence="1">
    <location>
        <begin position="52"/>
        <end position="85"/>
    </location>
</feature>
<evidence type="ECO:0000313" key="3">
    <source>
        <dbReference type="Proteomes" id="UP001237642"/>
    </source>
</evidence>
<sequence length="261" mass="29109">MDANPPPFPAKKSQCVKSKYNKKINEPTSKANTKDPSTQRQKRVFGVARNPNIPTNPTTQKPVTKPSSRASQTQPIFTKSTQPSGNLPEAPVVIEPAKKSIGENRTKPKKKSVCFQENTEEIVVTEPKTPLKSPYMAKPSRLSGTPYYTAQRCTNCRLDRLETSAYWLTQIKQAETLQKHFVSVAFFHLAYESKAEPIHTLRVELKKYLARHELLSAETEWINVSRTYGLLKEDKTNGDEGALGCGDGATSDASRQSQDQA</sequence>
<feature type="region of interest" description="Disordered" evidence="1">
    <location>
        <begin position="1"/>
        <end position="112"/>
    </location>
</feature>